<evidence type="ECO:0000259" key="4">
    <source>
        <dbReference type="Pfam" id="PF22624"/>
    </source>
</evidence>
<evidence type="ECO:0000259" key="3">
    <source>
        <dbReference type="Pfam" id="PF01648"/>
    </source>
</evidence>
<reference evidence="5 6" key="1">
    <citation type="submission" date="2024-04" db="EMBL/GenBank/DDBJ databases">
        <title>Phyllosticta paracitricarpa is synonymous to the EU quarantine fungus P. citricarpa based on phylogenomic analyses.</title>
        <authorList>
            <consortium name="Lawrence Berkeley National Laboratory"/>
            <person name="Van Ingen-Buijs V.A."/>
            <person name="Van Westerhoven A.C."/>
            <person name="Haridas S."/>
            <person name="Skiadas P."/>
            <person name="Martin F."/>
            <person name="Groenewald J.Z."/>
            <person name="Crous P.W."/>
            <person name="Seidl M.F."/>
        </authorList>
    </citation>
    <scope>NUCLEOTIDE SEQUENCE [LARGE SCALE GENOMIC DNA]</scope>
    <source>
        <strain evidence="5 6">CBS 123371</strain>
    </source>
</reference>
<gene>
    <name evidence="5" type="ORF">IWZ03DRAFT_313161</name>
</gene>
<dbReference type="PANTHER" id="PTHR12215:SF10">
    <property type="entry name" value="L-AMINOADIPATE-SEMIALDEHYDE DEHYDROGENASE-PHOSPHOPANTETHEINYL TRANSFERASE"/>
    <property type="match status" value="1"/>
</dbReference>
<dbReference type="Proteomes" id="UP001363622">
    <property type="component" value="Unassembled WGS sequence"/>
</dbReference>
<protein>
    <recommendedName>
        <fullName evidence="1">holo-[acyl-carrier-protein] synthase</fullName>
        <ecNumber evidence="1">2.7.8.7</ecNumber>
    </recommendedName>
</protein>
<evidence type="ECO:0000313" key="6">
    <source>
        <dbReference type="Proteomes" id="UP001363622"/>
    </source>
</evidence>
<name>A0ABR1KIU8_9PEZI</name>
<dbReference type="InterPro" id="IPR037143">
    <property type="entry name" value="4-PPantetheinyl_Trfase_dom_sf"/>
</dbReference>
<keyword evidence="2" id="KW-0808">Transferase</keyword>
<feature type="domain" description="4'-phosphopantetheinyl transferase N-terminal" evidence="4">
    <location>
        <begin position="30"/>
        <end position="117"/>
    </location>
</feature>
<dbReference type="PANTHER" id="PTHR12215">
    <property type="entry name" value="PHOSPHOPANTETHEINE TRANSFERASE"/>
    <property type="match status" value="1"/>
</dbReference>
<proteinExistence type="predicted"/>
<organism evidence="5 6">
    <name type="scientific">Phyllosticta citriasiana</name>
    <dbReference type="NCBI Taxonomy" id="595635"/>
    <lineage>
        <taxon>Eukaryota</taxon>
        <taxon>Fungi</taxon>
        <taxon>Dikarya</taxon>
        <taxon>Ascomycota</taxon>
        <taxon>Pezizomycotina</taxon>
        <taxon>Dothideomycetes</taxon>
        <taxon>Dothideomycetes incertae sedis</taxon>
        <taxon>Botryosphaeriales</taxon>
        <taxon>Phyllostictaceae</taxon>
        <taxon>Phyllosticta</taxon>
    </lineage>
</organism>
<dbReference type="InterPro" id="IPR008278">
    <property type="entry name" value="4-PPantetheinyl_Trfase_dom"/>
</dbReference>
<evidence type="ECO:0000256" key="1">
    <source>
        <dbReference type="ARBA" id="ARBA00013172"/>
    </source>
</evidence>
<dbReference type="SUPFAM" id="SSF56214">
    <property type="entry name" value="4'-phosphopantetheinyl transferase"/>
    <property type="match status" value="2"/>
</dbReference>
<feature type="domain" description="4'-phosphopantetheinyl transferase" evidence="3">
    <location>
        <begin position="224"/>
        <end position="264"/>
    </location>
</feature>
<evidence type="ECO:0000256" key="2">
    <source>
        <dbReference type="ARBA" id="ARBA00022679"/>
    </source>
</evidence>
<dbReference type="Pfam" id="PF01648">
    <property type="entry name" value="ACPS"/>
    <property type="match status" value="1"/>
</dbReference>
<dbReference type="EMBL" id="JBBPHU010000007">
    <property type="protein sequence ID" value="KAK7515644.1"/>
    <property type="molecule type" value="Genomic_DNA"/>
</dbReference>
<dbReference type="InterPro" id="IPR050559">
    <property type="entry name" value="P-Pant_transferase_sf"/>
</dbReference>
<evidence type="ECO:0000313" key="5">
    <source>
        <dbReference type="EMBL" id="KAK7515644.1"/>
    </source>
</evidence>
<comment type="caution">
    <text evidence="5">The sequence shown here is derived from an EMBL/GenBank/DDBJ whole genome shotgun (WGS) entry which is preliminary data.</text>
</comment>
<accession>A0ABR1KIU8</accession>
<dbReference type="Pfam" id="PF22624">
    <property type="entry name" value="AASDHPPT_N"/>
    <property type="match status" value="1"/>
</dbReference>
<dbReference type="InterPro" id="IPR055066">
    <property type="entry name" value="AASDHPPT_N"/>
</dbReference>
<dbReference type="Gene3D" id="3.90.470.20">
    <property type="entry name" value="4'-phosphopantetheinyl transferase domain"/>
    <property type="match status" value="2"/>
</dbReference>
<sequence length="338" mass="38188">MAPPAVTCWLLDTRSLWTGDNIREAAADLFPLLSSDELASVTRKHFIKDARMSLGSALLKRAYIARSLCVAWDTIRFERRPDPVHGKPSYVPAEDKSASTISFNVSHQAGLVALIGTTADKTDLGIDIVCVNERNDYRVIDADGFEAWVDIYTDCFSDAEMWDMKYSLDDGVTLLDGTHLSAWELGRHDRCTRRNLELSATQKGQNGQPDRSVTFSSDLLVDAKLRRFYVFWALKEAYVKLTGEALLAPWLRDLEFRNVRAPRPGTVARCSTHGTWGERVSDVEVWFKGSRVEDVRMEIQAFEEDYMVAVAVRGDVREEVQVEKVDLARDVLPYTNKT</sequence>
<dbReference type="EC" id="2.7.8.7" evidence="1"/>
<keyword evidence="6" id="KW-1185">Reference proteome</keyword>